<name>A0A1X7IY35_9BACL</name>
<dbReference type="CDD" id="cd04301">
    <property type="entry name" value="NAT_SF"/>
    <property type="match status" value="1"/>
</dbReference>
<dbReference type="Gene3D" id="3.40.630.30">
    <property type="match status" value="1"/>
</dbReference>
<protein>
    <submittedName>
        <fullName evidence="2">Diamine N-acetyltransferase</fullName>
    </submittedName>
</protein>
<dbReference type="AlphaFoldDB" id="A0A1X7IY35"/>
<dbReference type="GO" id="GO:0016747">
    <property type="term" value="F:acyltransferase activity, transferring groups other than amino-acyl groups"/>
    <property type="evidence" value="ECO:0007669"/>
    <property type="project" value="InterPro"/>
</dbReference>
<organism evidence="2 3">
    <name type="scientific">Paenibacillus aquistagni</name>
    <dbReference type="NCBI Taxonomy" id="1852522"/>
    <lineage>
        <taxon>Bacteria</taxon>
        <taxon>Bacillati</taxon>
        <taxon>Bacillota</taxon>
        <taxon>Bacilli</taxon>
        <taxon>Bacillales</taxon>
        <taxon>Paenibacillaceae</taxon>
        <taxon>Paenibacillus</taxon>
    </lineage>
</organism>
<keyword evidence="2" id="KW-0808">Transferase</keyword>
<evidence type="ECO:0000259" key="1">
    <source>
        <dbReference type="PROSITE" id="PS51186"/>
    </source>
</evidence>
<dbReference type="InterPro" id="IPR000182">
    <property type="entry name" value="GNAT_dom"/>
</dbReference>
<dbReference type="RefSeq" id="WP_085493189.1">
    <property type="nucleotide sequence ID" value="NZ_FXAZ01000001.1"/>
</dbReference>
<evidence type="ECO:0000313" key="2">
    <source>
        <dbReference type="EMBL" id="SMG20039.1"/>
    </source>
</evidence>
<dbReference type="Pfam" id="PF00583">
    <property type="entry name" value="Acetyltransf_1"/>
    <property type="match status" value="1"/>
</dbReference>
<evidence type="ECO:0000313" key="3">
    <source>
        <dbReference type="Proteomes" id="UP000193834"/>
    </source>
</evidence>
<dbReference type="PANTHER" id="PTHR43617:SF2">
    <property type="entry name" value="UPF0039 PROTEIN SLL0451"/>
    <property type="match status" value="1"/>
</dbReference>
<dbReference type="EMBL" id="FXAZ01000001">
    <property type="protein sequence ID" value="SMG20039.1"/>
    <property type="molecule type" value="Genomic_DNA"/>
</dbReference>
<dbReference type="Proteomes" id="UP000193834">
    <property type="component" value="Unassembled WGS sequence"/>
</dbReference>
<dbReference type="PROSITE" id="PS51186">
    <property type="entry name" value="GNAT"/>
    <property type="match status" value="1"/>
</dbReference>
<dbReference type="SUPFAM" id="SSF55729">
    <property type="entry name" value="Acyl-CoA N-acyltransferases (Nat)"/>
    <property type="match status" value="1"/>
</dbReference>
<dbReference type="InterPro" id="IPR050276">
    <property type="entry name" value="MshD_Acetyltransferase"/>
</dbReference>
<proteinExistence type="predicted"/>
<feature type="domain" description="N-acetyltransferase" evidence="1">
    <location>
        <begin position="2"/>
        <end position="146"/>
    </location>
</feature>
<dbReference type="STRING" id="1852522.SAMN06295960_0993"/>
<accession>A0A1X7IY35</accession>
<gene>
    <name evidence="2" type="ORF">SAMN06295960_0993</name>
</gene>
<dbReference type="OrthoDB" id="9127144at2"/>
<keyword evidence="3" id="KW-1185">Reference proteome</keyword>
<sequence>MITLKDVDKSNWEACAQLKVRPEQEDYIASNLYSIAEAQFLEGFVTKAIYHNDELIGFAMYGLDADDHNYWIYRFMLDKRYQGQGFGQKGMQLVIEDIYRRDDRTNALLLGYNPSNDPARKLYEKIGFKEIGIAEWGEMIAKYIFE</sequence>
<dbReference type="InterPro" id="IPR016181">
    <property type="entry name" value="Acyl_CoA_acyltransferase"/>
</dbReference>
<dbReference type="PANTHER" id="PTHR43617">
    <property type="entry name" value="L-AMINO ACID N-ACETYLTRANSFERASE"/>
    <property type="match status" value="1"/>
</dbReference>
<reference evidence="2 3" key="1">
    <citation type="submission" date="2017-04" db="EMBL/GenBank/DDBJ databases">
        <authorList>
            <person name="Afonso C.L."/>
            <person name="Miller P.J."/>
            <person name="Scott M.A."/>
            <person name="Spackman E."/>
            <person name="Goraichik I."/>
            <person name="Dimitrov K.M."/>
            <person name="Suarez D.L."/>
            <person name="Swayne D.E."/>
        </authorList>
    </citation>
    <scope>NUCLEOTIDE SEQUENCE [LARGE SCALE GENOMIC DNA]</scope>
    <source>
        <strain evidence="2 3">11</strain>
    </source>
</reference>